<evidence type="ECO:0000313" key="7">
    <source>
        <dbReference type="EMBL" id="SEL02840.1"/>
    </source>
</evidence>
<feature type="transmembrane region" description="Helical" evidence="6">
    <location>
        <begin position="143"/>
        <end position="168"/>
    </location>
</feature>
<organism evidence="7 8">
    <name type="scientific">Rhodococcus maanshanensis</name>
    <dbReference type="NCBI Taxonomy" id="183556"/>
    <lineage>
        <taxon>Bacteria</taxon>
        <taxon>Bacillati</taxon>
        <taxon>Actinomycetota</taxon>
        <taxon>Actinomycetes</taxon>
        <taxon>Mycobacteriales</taxon>
        <taxon>Nocardiaceae</taxon>
        <taxon>Rhodococcus</taxon>
    </lineage>
</organism>
<evidence type="ECO:0000256" key="6">
    <source>
        <dbReference type="SAM" id="Phobius"/>
    </source>
</evidence>
<comment type="subcellular location">
    <subcellularLocation>
        <location evidence="1">Cell membrane</location>
        <topology evidence="1">Multi-pass membrane protein</topology>
    </subcellularLocation>
</comment>
<keyword evidence="3 6" id="KW-0812">Transmembrane</keyword>
<keyword evidence="2" id="KW-1003">Cell membrane</keyword>
<dbReference type="GO" id="GO:0005886">
    <property type="term" value="C:plasma membrane"/>
    <property type="evidence" value="ECO:0007669"/>
    <property type="project" value="UniProtKB-SubCell"/>
</dbReference>
<protein>
    <submittedName>
        <fullName evidence="7">Threonine/homoserine/homoserine lactone efflux protein</fullName>
    </submittedName>
</protein>
<dbReference type="GO" id="GO:0015171">
    <property type="term" value="F:amino acid transmembrane transporter activity"/>
    <property type="evidence" value="ECO:0007669"/>
    <property type="project" value="TreeGrafter"/>
</dbReference>
<dbReference type="RefSeq" id="WP_072749772.1">
    <property type="nucleotide sequence ID" value="NZ_FOAW01000005.1"/>
</dbReference>
<dbReference type="PANTHER" id="PTHR30086">
    <property type="entry name" value="ARGININE EXPORTER PROTEIN ARGO"/>
    <property type="match status" value="1"/>
</dbReference>
<dbReference type="PIRSF" id="PIRSF006324">
    <property type="entry name" value="LeuE"/>
    <property type="match status" value="1"/>
</dbReference>
<accession>A0A1H7LV73</accession>
<evidence type="ECO:0000256" key="3">
    <source>
        <dbReference type="ARBA" id="ARBA00022692"/>
    </source>
</evidence>
<evidence type="ECO:0000256" key="5">
    <source>
        <dbReference type="ARBA" id="ARBA00023136"/>
    </source>
</evidence>
<name>A0A1H7LV73_9NOCA</name>
<evidence type="ECO:0000256" key="2">
    <source>
        <dbReference type="ARBA" id="ARBA00022475"/>
    </source>
</evidence>
<proteinExistence type="predicted"/>
<keyword evidence="5 6" id="KW-0472">Membrane</keyword>
<dbReference type="AlphaFoldDB" id="A0A1H7LV73"/>
<gene>
    <name evidence="7" type="ORF">SAMN05444583_105163</name>
</gene>
<feature type="transmembrane region" description="Helical" evidence="6">
    <location>
        <begin position="38"/>
        <end position="63"/>
    </location>
</feature>
<dbReference type="EMBL" id="FOAW01000005">
    <property type="protein sequence ID" value="SEL02840.1"/>
    <property type="molecule type" value="Genomic_DNA"/>
</dbReference>
<dbReference type="OrthoDB" id="9784202at2"/>
<feature type="transmembrane region" description="Helical" evidence="6">
    <location>
        <begin position="75"/>
        <end position="93"/>
    </location>
</feature>
<dbReference type="Proteomes" id="UP000198677">
    <property type="component" value="Unassembled WGS sequence"/>
</dbReference>
<evidence type="ECO:0000256" key="1">
    <source>
        <dbReference type="ARBA" id="ARBA00004651"/>
    </source>
</evidence>
<dbReference type="Pfam" id="PF01810">
    <property type="entry name" value="LysE"/>
    <property type="match status" value="1"/>
</dbReference>
<evidence type="ECO:0000313" key="8">
    <source>
        <dbReference type="Proteomes" id="UP000198677"/>
    </source>
</evidence>
<reference evidence="8" key="1">
    <citation type="submission" date="2016-10" db="EMBL/GenBank/DDBJ databases">
        <authorList>
            <person name="Varghese N."/>
            <person name="Submissions S."/>
        </authorList>
    </citation>
    <scope>NUCLEOTIDE SEQUENCE [LARGE SCALE GENOMIC DNA]</scope>
    <source>
        <strain evidence="8">DSM 44675</strain>
    </source>
</reference>
<keyword evidence="4 6" id="KW-1133">Transmembrane helix</keyword>
<dbReference type="PANTHER" id="PTHR30086:SF20">
    <property type="entry name" value="ARGININE EXPORTER PROTEIN ARGO-RELATED"/>
    <property type="match status" value="1"/>
</dbReference>
<dbReference type="InterPro" id="IPR001123">
    <property type="entry name" value="LeuE-type"/>
</dbReference>
<sequence length="203" mass="22353">MTYSWLFLAVAVVLVLTPGADFALIVRNSVSGGRRHGIATTFGVSSAAAVQGLLVSFGIASVIIRVHPIFLAIKWFGIAYLAWIGCSMLFSAARGHYAATSAETRPARWTGYRQGFLCNATNPKIFVFYLSLLPQFVQPDAPWWVWLLHAWTLPFLGTLWCLLVVAFVGSLRQQFERPAVRRTIDTAAGVVMLGFCSRLAREA</sequence>
<keyword evidence="8" id="KW-1185">Reference proteome</keyword>
<evidence type="ECO:0000256" key="4">
    <source>
        <dbReference type="ARBA" id="ARBA00022989"/>
    </source>
</evidence>